<keyword evidence="2" id="KW-1185">Reference proteome</keyword>
<sequence length="384" mass="42770">MSYPDTILLDGHQLNETRAKLLQGKSAPLQASLEVLEARAQKWLSKGPWSVTTKKNVPPSGDVHDYTSQAPYWWPSETPDGSPYVQRDGQKNPEVYQYSDRVDGERVLKSAFDLALAWFYTRKEAYSIHAAHILRTWFISPSTRMNPNLNHAQMIPFANDGRCIGIIDFSQSYSRLLDAAVILAGDAPGWTKADDQGFREWNVAFLEWLTNSKFGIQESNQTNNHGVFAAMQKAAIARYLGKHDQVHAELQRIQGHINTCVAADGSQPEELKRTRSWHYSVFNLLAFTRAAAVGAKAGVDVWSYRGPEGQSIMKAIEFIIPAATLESPWNYPDINFGASAAADVIRAAASAGNILAQKAVPRLTLPADDMWPLRQCPEQLDTVR</sequence>
<accession>A0ACC1NUM1</accession>
<evidence type="ECO:0000313" key="1">
    <source>
        <dbReference type="EMBL" id="KAJ2982609.1"/>
    </source>
</evidence>
<reference evidence="1" key="1">
    <citation type="submission" date="2022-08" db="EMBL/GenBank/DDBJ databases">
        <title>Genome Sequence of Lecanicillium fungicola.</title>
        <authorList>
            <person name="Buettner E."/>
        </authorList>
    </citation>
    <scope>NUCLEOTIDE SEQUENCE</scope>
    <source>
        <strain evidence="1">Babe33</strain>
    </source>
</reference>
<evidence type="ECO:0000313" key="2">
    <source>
        <dbReference type="Proteomes" id="UP001143910"/>
    </source>
</evidence>
<organism evidence="1 2">
    <name type="scientific">Zarea fungicola</name>
    <dbReference type="NCBI Taxonomy" id="93591"/>
    <lineage>
        <taxon>Eukaryota</taxon>
        <taxon>Fungi</taxon>
        <taxon>Dikarya</taxon>
        <taxon>Ascomycota</taxon>
        <taxon>Pezizomycotina</taxon>
        <taxon>Sordariomycetes</taxon>
        <taxon>Hypocreomycetidae</taxon>
        <taxon>Hypocreales</taxon>
        <taxon>Cordycipitaceae</taxon>
        <taxon>Zarea</taxon>
    </lineage>
</organism>
<name>A0ACC1NUM1_9HYPO</name>
<protein>
    <submittedName>
        <fullName evidence="1">Uncharacterized protein</fullName>
    </submittedName>
</protein>
<proteinExistence type="predicted"/>
<comment type="caution">
    <text evidence="1">The sequence shown here is derived from an EMBL/GenBank/DDBJ whole genome shotgun (WGS) entry which is preliminary data.</text>
</comment>
<dbReference type="EMBL" id="JANJQO010000067">
    <property type="protein sequence ID" value="KAJ2982609.1"/>
    <property type="molecule type" value="Genomic_DNA"/>
</dbReference>
<dbReference type="Proteomes" id="UP001143910">
    <property type="component" value="Unassembled WGS sequence"/>
</dbReference>
<gene>
    <name evidence="1" type="ORF">NQ176_g1277</name>
</gene>